<reference evidence="1 2" key="1">
    <citation type="journal article" date="2014" name="Int. J. Syst. Evol. Microbiol.">
        <title>Nocardia vulneris sp. nov., isolated from wounds of human patients in North America.</title>
        <authorList>
            <person name="Lasker B.A."/>
            <person name="Bell M."/>
            <person name="Klenk H.P."/>
            <person name="Sproer C."/>
            <person name="Schumann C."/>
            <person name="Schumann P."/>
            <person name="Brown J.M."/>
        </authorList>
    </citation>
    <scope>NUCLEOTIDE SEQUENCE [LARGE SCALE GENOMIC DNA]</scope>
    <source>
        <strain evidence="1 2">W9851</strain>
    </source>
</reference>
<protein>
    <submittedName>
        <fullName evidence="1">Uncharacterized protein</fullName>
    </submittedName>
</protein>
<organism evidence="1 2">
    <name type="scientific">Nocardia vulneris</name>
    <dbReference type="NCBI Taxonomy" id="1141657"/>
    <lineage>
        <taxon>Bacteria</taxon>
        <taxon>Bacillati</taxon>
        <taxon>Actinomycetota</taxon>
        <taxon>Actinomycetes</taxon>
        <taxon>Mycobacteriales</taxon>
        <taxon>Nocardiaceae</taxon>
        <taxon>Nocardia</taxon>
    </lineage>
</organism>
<keyword evidence="2" id="KW-1185">Reference proteome</keyword>
<evidence type="ECO:0000313" key="1">
    <source>
        <dbReference type="EMBL" id="KIA65365.1"/>
    </source>
</evidence>
<dbReference type="Proteomes" id="UP000031364">
    <property type="component" value="Unassembled WGS sequence"/>
</dbReference>
<sequence>MGHGTQTAFVEVHGDDAIDAEDATRAFGKSLSEIDDLTVDFSYFAPEPASGAKGVLDEVLRITLEYPWPLAAPLVAEKIKSLCLKERQGRVRVTVGDEVMEISGEPTDAQLTLLLELLRRPRG</sequence>
<dbReference type="RefSeq" id="WP_043667247.1">
    <property type="nucleotide sequence ID" value="NZ_BDCI01000015.1"/>
</dbReference>
<accession>A0ABR4ZJ72</accession>
<gene>
    <name evidence="1" type="ORF">FG87_09080</name>
</gene>
<evidence type="ECO:0000313" key="2">
    <source>
        <dbReference type="Proteomes" id="UP000031364"/>
    </source>
</evidence>
<name>A0ABR4ZJ72_9NOCA</name>
<dbReference type="EMBL" id="JNFP01000008">
    <property type="protein sequence ID" value="KIA65365.1"/>
    <property type="molecule type" value="Genomic_DNA"/>
</dbReference>
<proteinExistence type="predicted"/>
<comment type="caution">
    <text evidence="1">The sequence shown here is derived from an EMBL/GenBank/DDBJ whole genome shotgun (WGS) entry which is preliminary data.</text>
</comment>